<evidence type="ECO:0000313" key="2">
    <source>
        <dbReference type="Proteomes" id="UP001241758"/>
    </source>
</evidence>
<accession>A0ABT6WFD4</accession>
<organism evidence="1 2">
    <name type="scientific">Actinoplanes sandaracinus</name>
    <dbReference type="NCBI Taxonomy" id="3045177"/>
    <lineage>
        <taxon>Bacteria</taxon>
        <taxon>Bacillati</taxon>
        <taxon>Actinomycetota</taxon>
        <taxon>Actinomycetes</taxon>
        <taxon>Micromonosporales</taxon>
        <taxon>Micromonosporaceae</taxon>
        <taxon>Actinoplanes</taxon>
    </lineage>
</organism>
<comment type="caution">
    <text evidence="1">The sequence shown here is derived from an EMBL/GenBank/DDBJ whole genome shotgun (WGS) entry which is preliminary data.</text>
</comment>
<proteinExistence type="predicted"/>
<reference evidence="1 2" key="1">
    <citation type="submission" date="2023-05" db="EMBL/GenBank/DDBJ databases">
        <title>Actinoplanes sp. NEAU-A12 genome sequencing.</title>
        <authorList>
            <person name="Wang Z.-S."/>
        </authorList>
    </citation>
    <scope>NUCLEOTIDE SEQUENCE [LARGE SCALE GENOMIC DNA]</scope>
    <source>
        <strain evidence="1 2">NEAU-A12</strain>
    </source>
</reference>
<gene>
    <name evidence="1" type="ORF">QLQ12_07380</name>
</gene>
<sequence length="80" mass="8980">MSKPLRIKISADEDTSFTVMFEPLGMDYDLGPGEWMYAEVQAMEAAEMEIIQWEGGMSILPPGTVRTFNAAGEFLHELHN</sequence>
<dbReference type="Proteomes" id="UP001241758">
    <property type="component" value="Unassembled WGS sequence"/>
</dbReference>
<protein>
    <submittedName>
        <fullName evidence="1">Uncharacterized protein</fullName>
    </submittedName>
</protein>
<keyword evidence="2" id="KW-1185">Reference proteome</keyword>
<dbReference type="EMBL" id="JASCTH010000004">
    <property type="protein sequence ID" value="MDI6098422.1"/>
    <property type="molecule type" value="Genomic_DNA"/>
</dbReference>
<evidence type="ECO:0000313" key="1">
    <source>
        <dbReference type="EMBL" id="MDI6098422.1"/>
    </source>
</evidence>
<name>A0ABT6WFD4_9ACTN</name>
<dbReference type="RefSeq" id="WP_282758064.1">
    <property type="nucleotide sequence ID" value="NZ_JASCTH010000004.1"/>
</dbReference>